<dbReference type="RefSeq" id="WP_085594426.1">
    <property type="nucleotide sequence ID" value="NZ_NWTK01000017.1"/>
</dbReference>
<proteinExistence type="predicted"/>
<dbReference type="EMBL" id="NWTK01000017">
    <property type="protein sequence ID" value="PKR50438.1"/>
    <property type="molecule type" value="Genomic_DNA"/>
</dbReference>
<keyword evidence="1" id="KW-1133">Transmembrane helix</keyword>
<name>A0A2N3KIQ7_9PROT</name>
<gene>
    <name evidence="2" type="ORF">COO20_21435</name>
</gene>
<sequence length="288" mass="33059">MRNFFVSRRDRIIQEVSLGNEAHEDEVGDFPTKKRNGNDVHARQLGYKISVILNVILVFAVYGQVNLLQMLMPLKRDVPWVVQIGDINNTTVRTRILKPGSDGERILSEWEAARYVTYRYEVVPVASEMSRRWADKCVQTNDRGYVDDMCGYIALRSSEQVYAQFLAENSDINSLIKKSISRVVSFDSEGIFKGYRTTSEGSEIQWEFRITVAEYGQPVGRATFDCSDEKYQGQENGKGCFLINKTKLIIQMWTRFDHLTGSYQNRFLNQQGFMVTDFVPTPVIGNKV</sequence>
<dbReference type="Proteomes" id="UP000233597">
    <property type="component" value="Unassembled WGS sequence"/>
</dbReference>
<accession>A0A2N3KIQ7</accession>
<keyword evidence="1" id="KW-0472">Membrane</keyword>
<evidence type="ECO:0000256" key="1">
    <source>
        <dbReference type="SAM" id="Phobius"/>
    </source>
</evidence>
<dbReference type="OrthoDB" id="9861051at2"/>
<reference evidence="2 3" key="1">
    <citation type="submission" date="2017-09" db="EMBL/GenBank/DDBJ databases">
        <title>Biodiversity and function of Thalassospira species in the particle-attached aromatic-hydrocarbon-degrading consortia from the surface seawater of the South China Sea.</title>
        <authorList>
            <person name="Dong C."/>
            <person name="Liu R."/>
            <person name="Shao Z."/>
        </authorList>
    </citation>
    <scope>NUCLEOTIDE SEQUENCE [LARGE SCALE GENOMIC DNA]</scope>
    <source>
        <strain evidence="2 3">CSC1P2</strain>
    </source>
</reference>
<organism evidence="2 3">
    <name type="scientific">Thalassospira marina</name>
    <dbReference type="NCBI Taxonomy" id="2048283"/>
    <lineage>
        <taxon>Bacteria</taxon>
        <taxon>Pseudomonadati</taxon>
        <taxon>Pseudomonadota</taxon>
        <taxon>Alphaproteobacteria</taxon>
        <taxon>Rhodospirillales</taxon>
        <taxon>Thalassospiraceae</taxon>
        <taxon>Thalassospira</taxon>
    </lineage>
</organism>
<evidence type="ECO:0008006" key="4">
    <source>
        <dbReference type="Google" id="ProtNLM"/>
    </source>
</evidence>
<keyword evidence="1" id="KW-0812">Transmembrane</keyword>
<comment type="caution">
    <text evidence="2">The sequence shown here is derived from an EMBL/GenBank/DDBJ whole genome shotgun (WGS) entry which is preliminary data.</text>
</comment>
<protein>
    <recommendedName>
        <fullName evidence="4">Bacterial virulence protein VirB8 domain-containing protein</fullName>
    </recommendedName>
</protein>
<evidence type="ECO:0000313" key="2">
    <source>
        <dbReference type="EMBL" id="PKR50438.1"/>
    </source>
</evidence>
<feature type="transmembrane region" description="Helical" evidence="1">
    <location>
        <begin position="45"/>
        <end position="65"/>
    </location>
</feature>
<evidence type="ECO:0000313" key="3">
    <source>
        <dbReference type="Proteomes" id="UP000233597"/>
    </source>
</evidence>
<dbReference type="AlphaFoldDB" id="A0A2N3KIQ7"/>